<dbReference type="InterPro" id="IPR017850">
    <property type="entry name" value="Alkaline_phosphatase_core_sf"/>
</dbReference>
<dbReference type="PANTHER" id="PTHR42693:SF53">
    <property type="entry name" value="ENDO-4-O-SULFATASE"/>
    <property type="match status" value="1"/>
</dbReference>
<reference evidence="5 6" key="1">
    <citation type="submission" date="2018-02" db="EMBL/GenBank/DDBJ databases">
        <title>Comparative genomes isolates from brazilian mangrove.</title>
        <authorList>
            <person name="Araujo J.E."/>
            <person name="Taketani R.G."/>
            <person name="Silva M.C.P."/>
            <person name="Loureco M.V."/>
            <person name="Andreote F.D."/>
        </authorList>
    </citation>
    <scope>NUCLEOTIDE SEQUENCE [LARGE SCALE GENOMIC DNA]</scope>
    <source>
        <strain evidence="5 6">Hex-1 MGV</strain>
    </source>
</reference>
<evidence type="ECO:0000256" key="3">
    <source>
        <dbReference type="SAM" id="SignalP"/>
    </source>
</evidence>
<dbReference type="AlphaFoldDB" id="A0A2S8FVK5"/>
<dbReference type="InterPro" id="IPR000917">
    <property type="entry name" value="Sulfatase_N"/>
</dbReference>
<evidence type="ECO:0000256" key="1">
    <source>
        <dbReference type="ARBA" id="ARBA00008779"/>
    </source>
</evidence>
<dbReference type="Gene3D" id="3.40.720.10">
    <property type="entry name" value="Alkaline Phosphatase, subunit A"/>
    <property type="match status" value="1"/>
</dbReference>
<sequence length="613" mass="69334">MRRGLLSLVFLLGLSCSVFAADRPNFVWIMSEDNSVHFLKLFDPTGATAPNIEALAAEGVTFANAFSNAPVCSVARTTLITSCYAPRIGTLFHRKSFMVPMPEGVKMFPAYLHNAGYYTTNNSKEDYNAIKSKDVWDESSRKASWRNRKEGQPFFHVQTFTTTHESSLHFPESDVSNKPTKNDPDTVFVPPHHPKTETFKYTYARYHDRIQDLDKQVGKLVDDLKQDGLLDSTFIFYFGDHGGVLPRGKGYAYDTGLHVPLVIRLPEKFRDQMPEKPGSQSSSFVSFVDFGPTVLNLAGVKGSDKVDGHAFMGIGHQQLMESDESFGYADRFDEKYDMVRTLRKGKYRYVRNLQPFNFDGLMNNYRYKMAAYREWRRLYDEQKLNEVQSLFFETRPAEMLFDVEADPYETVNLAGDVAHAEILKEMRGRLDGYLSGMPDLGFFPESYLAEKAADNPVVFGKEHQREIDQLLEIANLELLPYIEAEAQLEKALASNDRWHRYWGLIACTAHGKAALPLKKKIDAIAASDSENLNRVRAAEFLAMAAGIDPVPVLKETLANAKTATEANLILNTVVLLQDSKPGYTFQIKPKDVKHVTGNRGELDRRLEYLSGKK</sequence>
<gene>
    <name evidence="5" type="ORF">C5Y83_09850</name>
</gene>
<dbReference type="Proteomes" id="UP000238322">
    <property type="component" value="Unassembled WGS sequence"/>
</dbReference>
<dbReference type="CDD" id="cd16027">
    <property type="entry name" value="SGSH"/>
    <property type="match status" value="1"/>
</dbReference>
<dbReference type="Pfam" id="PF00884">
    <property type="entry name" value="Sulfatase"/>
    <property type="match status" value="1"/>
</dbReference>
<proteinExistence type="inferred from homology"/>
<feature type="signal peptide" evidence="3">
    <location>
        <begin position="1"/>
        <end position="20"/>
    </location>
</feature>
<dbReference type="GO" id="GO:0004065">
    <property type="term" value="F:arylsulfatase activity"/>
    <property type="evidence" value="ECO:0007669"/>
    <property type="project" value="TreeGrafter"/>
</dbReference>
<dbReference type="PANTHER" id="PTHR42693">
    <property type="entry name" value="ARYLSULFATASE FAMILY MEMBER"/>
    <property type="match status" value="1"/>
</dbReference>
<organism evidence="5 6">
    <name type="scientific">Blastopirellula marina</name>
    <dbReference type="NCBI Taxonomy" id="124"/>
    <lineage>
        <taxon>Bacteria</taxon>
        <taxon>Pseudomonadati</taxon>
        <taxon>Planctomycetota</taxon>
        <taxon>Planctomycetia</taxon>
        <taxon>Pirellulales</taxon>
        <taxon>Pirellulaceae</taxon>
        <taxon>Blastopirellula</taxon>
    </lineage>
</organism>
<evidence type="ECO:0000313" key="5">
    <source>
        <dbReference type="EMBL" id="PQO36209.1"/>
    </source>
</evidence>
<feature type="chain" id="PRO_5015404557" evidence="3">
    <location>
        <begin position="21"/>
        <end position="613"/>
    </location>
</feature>
<name>A0A2S8FVK5_9BACT</name>
<protein>
    <submittedName>
        <fullName evidence="5">Sulfatase</fullName>
    </submittedName>
</protein>
<evidence type="ECO:0000313" key="6">
    <source>
        <dbReference type="Proteomes" id="UP000238322"/>
    </source>
</evidence>
<dbReference type="InterPro" id="IPR050738">
    <property type="entry name" value="Sulfatase"/>
</dbReference>
<feature type="domain" description="Sulfatase N-terminal" evidence="4">
    <location>
        <begin position="24"/>
        <end position="300"/>
    </location>
</feature>
<dbReference type="EMBL" id="PUHY01000006">
    <property type="protein sequence ID" value="PQO36209.1"/>
    <property type="molecule type" value="Genomic_DNA"/>
</dbReference>
<dbReference type="RefSeq" id="WP_105329499.1">
    <property type="nucleotide sequence ID" value="NZ_PUHY01000006.1"/>
</dbReference>
<comment type="similarity">
    <text evidence="1">Belongs to the sulfatase family.</text>
</comment>
<accession>A0A2S8FVK5</accession>
<dbReference type="PROSITE" id="PS51257">
    <property type="entry name" value="PROKAR_LIPOPROTEIN"/>
    <property type="match status" value="1"/>
</dbReference>
<dbReference type="SUPFAM" id="SSF53649">
    <property type="entry name" value="Alkaline phosphatase-like"/>
    <property type="match status" value="1"/>
</dbReference>
<evidence type="ECO:0000259" key="4">
    <source>
        <dbReference type="Pfam" id="PF00884"/>
    </source>
</evidence>
<comment type="caution">
    <text evidence="5">The sequence shown here is derived from an EMBL/GenBank/DDBJ whole genome shotgun (WGS) entry which is preliminary data.</text>
</comment>
<keyword evidence="3" id="KW-0732">Signal</keyword>
<evidence type="ECO:0000256" key="2">
    <source>
        <dbReference type="ARBA" id="ARBA00022801"/>
    </source>
</evidence>
<keyword evidence="2" id="KW-0378">Hydrolase</keyword>